<name>A0A8S5U9Q0_9CAUD</name>
<evidence type="ECO:0000256" key="2">
    <source>
        <dbReference type="ARBA" id="ARBA00023009"/>
    </source>
</evidence>
<feature type="region of interest" description="Disordered" evidence="4">
    <location>
        <begin position="379"/>
        <end position="408"/>
    </location>
</feature>
<dbReference type="Pfam" id="PF04860">
    <property type="entry name" value="Phage_portal"/>
    <property type="match status" value="1"/>
</dbReference>
<keyword evidence="2" id="KW-1171">Viral genome ejection through host cell envelope</keyword>
<keyword evidence="2" id="KW-1162">Viral penetration into host cytoplasm</keyword>
<keyword evidence="2" id="KW-1160">Virus entry into host cell</keyword>
<organism evidence="5">
    <name type="scientific">Siphoviridae sp. ctKNZ79</name>
    <dbReference type="NCBI Taxonomy" id="2825440"/>
    <lineage>
        <taxon>Viruses</taxon>
        <taxon>Duplodnaviria</taxon>
        <taxon>Heunggongvirae</taxon>
        <taxon>Uroviricota</taxon>
        <taxon>Caudoviricetes</taxon>
    </lineage>
</organism>
<evidence type="ECO:0000313" key="5">
    <source>
        <dbReference type="EMBL" id="DAF91102.1"/>
    </source>
</evidence>
<evidence type="ECO:0000256" key="1">
    <source>
        <dbReference type="ARBA" id="ARBA00022950"/>
    </source>
</evidence>
<reference evidence="5" key="1">
    <citation type="journal article" date="2021" name="Proc. Natl. Acad. Sci. U.S.A.">
        <title>A Catalog of Tens of Thousands of Viruses from Human Metagenomes Reveals Hidden Associations with Chronic Diseases.</title>
        <authorList>
            <person name="Tisza M.J."/>
            <person name="Buck C.B."/>
        </authorList>
    </citation>
    <scope>NUCLEOTIDE SEQUENCE</scope>
    <source>
        <strain evidence="5">CtKNZ79</strain>
    </source>
</reference>
<keyword evidence="1" id="KW-1188">Viral release from host cell</keyword>
<keyword evidence="3" id="KW-0231">Viral genome packaging</keyword>
<dbReference type="EMBL" id="BK016045">
    <property type="protein sequence ID" value="DAF91102.1"/>
    <property type="molecule type" value="Genomic_DNA"/>
</dbReference>
<keyword evidence="1" id="KW-0118">Viral capsid assembly</keyword>
<proteinExistence type="predicted"/>
<feature type="compositionally biased region" description="Low complexity" evidence="4">
    <location>
        <begin position="385"/>
        <end position="395"/>
    </location>
</feature>
<protein>
    <submittedName>
        <fullName evidence="5">Portal protein</fullName>
    </submittedName>
</protein>
<dbReference type="InterPro" id="IPR006944">
    <property type="entry name" value="Phage/GTA_portal"/>
</dbReference>
<accession>A0A8S5U9Q0</accession>
<evidence type="ECO:0000256" key="3">
    <source>
        <dbReference type="ARBA" id="ARBA00023219"/>
    </source>
</evidence>
<evidence type="ECO:0000256" key="4">
    <source>
        <dbReference type="SAM" id="MobiDB-lite"/>
    </source>
</evidence>
<sequence length="408" mass="45027">MGAFQNFVDWLSGKKTGDYKIEAEPVAGTAETAEKILNIKMLMMASAAGYLAAGLSMCRWRTIKDGKEEKGAEFFRLNNRPNGNQSKAEFCARLVFWLAMQNEALVFSPNGKDLYVADSWNVERRGTQTDIYRDVSVDDDTRTYTFSAAEVMHIKMDWTGLAPLLSSIGDEYETMIGTAYGGYRRQSGTKGVLNIVGLESGTEAQRTALINRLQAQLKTFFNSQNGALTLNTGYTYTPIATSARNTSEMNDIANMTDEFAERLGLALRVPVALMKGSVENTENARTDLVMFGIRPIAQAFEQEYNAKRLGEKEYTRGSRLFIDPLPIQLGDTSALPQFCERMTSCGQYSVDELRDLRGEPLLGTPEAQKHYITKNYGLLENPDEAAGQAADGAQGSKDNDTPEGGETT</sequence>